<evidence type="ECO:0000313" key="3">
    <source>
        <dbReference type="EMBL" id="RDX00588.1"/>
    </source>
</evidence>
<feature type="transmembrane region" description="Helical" evidence="2">
    <location>
        <begin position="21"/>
        <end position="43"/>
    </location>
</feature>
<organism evidence="3 4">
    <name type="scientific">Listeria kieliensis</name>
    <dbReference type="NCBI Taxonomy" id="1621700"/>
    <lineage>
        <taxon>Bacteria</taxon>
        <taxon>Bacillati</taxon>
        <taxon>Bacillota</taxon>
        <taxon>Bacilli</taxon>
        <taxon>Bacillales</taxon>
        <taxon>Listeriaceae</taxon>
        <taxon>Listeria</taxon>
    </lineage>
</organism>
<sequence>MQSISELRRSARESLQGKWGLAIGIFILSYLIIAAGSSILGFIPILGWLASFLLVGPLTIGVTWFYLSLSRKERPDVGYMFSGFNDFGRTLLAYVLVTLFTMLWSLLLIVPGIIKMYSYSQTYYILRDNPEISALDAITESRHMMNGYKGKLFGLSLTFLLWYLIPVVIFIIGVAVMGTGAAFSDVSYYGQSGSFSVVSLGAVLGGSFVLLLGFLALVAVSIFIYPYSQTAYAGFHDDLYSLVEQNLEENDPYETGFQEEFEQTEEPSDSHTEQVDNHSQETKEKDDTENDKNK</sequence>
<dbReference type="Pfam" id="PF06161">
    <property type="entry name" value="DUF975"/>
    <property type="match status" value="1"/>
</dbReference>
<dbReference type="PANTHER" id="PTHR40076">
    <property type="entry name" value="MEMBRANE PROTEIN-RELATED"/>
    <property type="match status" value="1"/>
</dbReference>
<feature type="compositionally biased region" description="Acidic residues" evidence="1">
    <location>
        <begin position="253"/>
        <end position="267"/>
    </location>
</feature>
<feature type="transmembrane region" description="Helical" evidence="2">
    <location>
        <begin position="49"/>
        <end position="69"/>
    </location>
</feature>
<dbReference type="AlphaFoldDB" id="A0A3D8TNY9"/>
<comment type="caution">
    <text evidence="3">The sequence shown here is derived from an EMBL/GenBank/DDBJ whole genome shotgun (WGS) entry which is preliminary data.</text>
</comment>
<dbReference type="PANTHER" id="PTHR40076:SF1">
    <property type="entry name" value="MEMBRANE PROTEIN"/>
    <property type="match status" value="1"/>
</dbReference>
<feature type="region of interest" description="Disordered" evidence="1">
    <location>
        <begin position="253"/>
        <end position="294"/>
    </location>
</feature>
<feature type="transmembrane region" description="Helical" evidence="2">
    <location>
        <begin position="160"/>
        <end position="183"/>
    </location>
</feature>
<reference evidence="4" key="1">
    <citation type="submission" date="2015-04" db="EMBL/GenBank/DDBJ databases">
        <authorList>
            <person name="Schardt J."/>
            <person name="Mueller-Herbst S."/>
            <person name="Scherer S."/>
            <person name="Huptas C."/>
        </authorList>
    </citation>
    <scope>NUCLEOTIDE SEQUENCE [LARGE SCALE GENOMIC DNA]</scope>
    <source>
        <strain evidence="4">Kiel-L1</strain>
    </source>
</reference>
<name>A0A3D8TNY9_9LIST</name>
<accession>A0A3D8TNY9</accession>
<dbReference type="Proteomes" id="UP000257055">
    <property type="component" value="Unassembled WGS sequence"/>
</dbReference>
<evidence type="ECO:0000256" key="1">
    <source>
        <dbReference type="SAM" id="MobiDB-lite"/>
    </source>
</evidence>
<keyword evidence="2" id="KW-0812">Transmembrane</keyword>
<evidence type="ECO:0000313" key="4">
    <source>
        <dbReference type="Proteomes" id="UP000257055"/>
    </source>
</evidence>
<keyword evidence="4" id="KW-1185">Reference proteome</keyword>
<feature type="transmembrane region" description="Helical" evidence="2">
    <location>
        <begin position="195"/>
        <end position="225"/>
    </location>
</feature>
<gene>
    <name evidence="3" type="ORF">UR08_06205</name>
</gene>
<evidence type="ECO:0000256" key="2">
    <source>
        <dbReference type="SAM" id="Phobius"/>
    </source>
</evidence>
<keyword evidence="2" id="KW-1133">Transmembrane helix</keyword>
<dbReference type="InterPro" id="IPR010380">
    <property type="entry name" value="DUF975"/>
</dbReference>
<keyword evidence="2" id="KW-0472">Membrane</keyword>
<dbReference type="RefSeq" id="WP_115752825.1">
    <property type="nucleotide sequence ID" value="NZ_LARY01000002.1"/>
</dbReference>
<feature type="transmembrane region" description="Helical" evidence="2">
    <location>
        <begin position="90"/>
        <end position="114"/>
    </location>
</feature>
<dbReference type="EMBL" id="LARY01000002">
    <property type="protein sequence ID" value="RDX00588.1"/>
    <property type="molecule type" value="Genomic_DNA"/>
</dbReference>
<feature type="compositionally biased region" description="Basic and acidic residues" evidence="1">
    <location>
        <begin position="268"/>
        <end position="294"/>
    </location>
</feature>
<proteinExistence type="predicted"/>
<protein>
    <submittedName>
        <fullName evidence="3">Membrane protein</fullName>
    </submittedName>
</protein>